<reference evidence="1 2" key="1">
    <citation type="journal article" date="2024" name="Ann. Entomol. Soc. Am.">
        <title>Genomic analyses of the southern and eastern yellowjacket wasps (Hymenoptera: Vespidae) reveal evolutionary signatures of social life.</title>
        <authorList>
            <person name="Catto M.A."/>
            <person name="Caine P.B."/>
            <person name="Orr S.E."/>
            <person name="Hunt B.G."/>
            <person name="Goodisman M.A.D."/>
        </authorList>
    </citation>
    <scope>NUCLEOTIDE SEQUENCE [LARGE SCALE GENOMIC DNA]</scope>
    <source>
        <strain evidence="1">233</strain>
        <tissue evidence="1">Head and thorax</tissue>
    </source>
</reference>
<dbReference type="AlphaFoldDB" id="A0ABD1ZZI6"/>
<proteinExistence type="predicted"/>
<evidence type="ECO:0000313" key="2">
    <source>
        <dbReference type="Proteomes" id="UP001607302"/>
    </source>
</evidence>
<accession>A0ABD1ZZI6</accession>
<sequence>MKSALYSHMLDFINTGLCQSKHFLYKTLIYINGVSTKEKKRCQYILWNSKTNTCTFRKKTNFIHI</sequence>
<dbReference type="Proteomes" id="UP001607302">
    <property type="component" value="Unassembled WGS sequence"/>
</dbReference>
<keyword evidence="2" id="KW-1185">Reference proteome</keyword>
<comment type="caution">
    <text evidence="1">The sequence shown here is derived from an EMBL/GenBank/DDBJ whole genome shotgun (WGS) entry which is preliminary data.</text>
</comment>
<organism evidence="1 2">
    <name type="scientific">Vespula squamosa</name>
    <name type="common">Southern yellow jacket</name>
    <name type="synonym">Wasp</name>
    <dbReference type="NCBI Taxonomy" id="30214"/>
    <lineage>
        <taxon>Eukaryota</taxon>
        <taxon>Metazoa</taxon>
        <taxon>Ecdysozoa</taxon>
        <taxon>Arthropoda</taxon>
        <taxon>Hexapoda</taxon>
        <taxon>Insecta</taxon>
        <taxon>Pterygota</taxon>
        <taxon>Neoptera</taxon>
        <taxon>Endopterygota</taxon>
        <taxon>Hymenoptera</taxon>
        <taxon>Apocrita</taxon>
        <taxon>Aculeata</taxon>
        <taxon>Vespoidea</taxon>
        <taxon>Vespidae</taxon>
        <taxon>Vespinae</taxon>
        <taxon>Vespula</taxon>
    </lineage>
</organism>
<evidence type="ECO:0000313" key="1">
    <source>
        <dbReference type="EMBL" id="KAL2713791.1"/>
    </source>
</evidence>
<protein>
    <submittedName>
        <fullName evidence="1">Uncharacterized protein</fullName>
    </submittedName>
</protein>
<dbReference type="EMBL" id="JAUDFV010000157">
    <property type="protein sequence ID" value="KAL2713791.1"/>
    <property type="molecule type" value="Genomic_DNA"/>
</dbReference>
<gene>
    <name evidence="1" type="ORF">V1478_016348</name>
</gene>
<name>A0ABD1ZZI6_VESSQ</name>